<dbReference type="InterPro" id="IPR046965">
    <property type="entry name" value="Cyclin_A/B-like"/>
</dbReference>
<name>A0AAV6V651_9ARAC</name>
<keyword evidence="2 4" id="KW-0195">Cyclin</keyword>
<evidence type="ECO:0000259" key="6">
    <source>
        <dbReference type="SMART" id="SM01332"/>
    </source>
</evidence>
<dbReference type="GO" id="GO:0051726">
    <property type="term" value="P:regulation of cell cycle"/>
    <property type="evidence" value="ECO:0007669"/>
    <property type="project" value="UniProtKB-ARBA"/>
</dbReference>
<dbReference type="InterPro" id="IPR006671">
    <property type="entry name" value="Cyclin_N"/>
</dbReference>
<dbReference type="CDD" id="cd20528">
    <property type="entry name" value="CYCLIN_CCNJ-like_rpt1"/>
    <property type="match status" value="1"/>
</dbReference>
<dbReference type="PANTHER" id="PTHR10177">
    <property type="entry name" value="CYCLINS"/>
    <property type="match status" value="1"/>
</dbReference>
<keyword evidence="8" id="KW-1185">Reference proteome</keyword>
<dbReference type="AlphaFoldDB" id="A0AAV6V651"/>
<dbReference type="GO" id="GO:0016538">
    <property type="term" value="F:cyclin-dependent protein serine/threonine kinase regulator activity"/>
    <property type="evidence" value="ECO:0007669"/>
    <property type="project" value="InterPro"/>
</dbReference>
<dbReference type="FunFam" id="1.10.472.10:FF:000010">
    <property type="entry name" value="G1/S-specific cyclin Cln1"/>
    <property type="match status" value="1"/>
</dbReference>
<proteinExistence type="inferred from homology"/>
<dbReference type="PIRSF" id="PIRSF001771">
    <property type="entry name" value="Cyclin_A_B_D_E"/>
    <property type="match status" value="1"/>
</dbReference>
<evidence type="ECO:0008006" key="9">
    <source>
        <dbReference type="Google" id="ProtNLM"/>
    </source>
</evidence>
<dbReference type="Pfam" id="PF02984">
    <property type="entry name" value="Cyclin_C"/>
    <property type="match status" value="1"/>
</dbReference>
<dbReference type="SUPFAM" id="SSF47954">
    <property type="entry name" value="Cyclin-like"/>
    <property type="match status" value="2"/>
</dbReference>
<feature type="domain" description="Cyclin C-terminal" evidence="6">
    <location>
        <begin position="140"/>
        <end position="278"/>
    </location>
</feature>
<evidence type="ECO:0000256" key="1">
    <source>
        <dbReference type="ARBA" id="ARBA00022618"/>
    </source>
</evidence>
<dbReference type="SMART" id="SM00385">
    <property type="entry name" value="CYCLIN"/>
    <property type="match status" value="2"/>
</dbReference>
<evidence type="ECO:0000256" key="4">
    <source>
        <dbReference type="RuleBase" id="RU000383"/>
    </source>
</evidence>
<dbReference type="InterPro" id="IPR039361">
    <property type="entry name" value="Cyclin"/>
</dbReference>
<evidence type="ECO:0000313" key="7">
    <source>
        <dbReference type="EMBL" id="KAG8192049.1"/>
    </source>
</evidence>
<evidence type="ECO:0000313" key="8">
    <source>
        <dbReference type="Proteomes" id="UP000827092"/>
    </source>
</evidence>
<comment type="caution">
    <text evidence="7">The sequence shown here is derived from an EMBL/GenBank/DDBJ whole genome shotgun (WGS) entry which is preliminary data.</text>
</comment>
<accession>A0AAV6V651</accession>
<dbReference type="Proteomes" id="UP000827092">
    <property type="component" value="Unassembled WGS sequence"/>
</dbReference>
<dbReference type="CDD" id="cd20529">
    <property type="entry name" value="CYCLIN_CCNJ-like_rpt2"/>
    <property type="match status" value="1"/>
</dbReference>
<dbReference type="InterPro" id="IPR013763">
    <property type="entry name" value="Cyclin-like_dom"/>
</dbReference>
<organism evidence="7 8">
    <name type="scientific">Oedothorax gibbosus</name>
    <dbReference type="NCBI Taxonomy" id="931172"/>
    <lineage>
        <taxon>Eukaryota</taxon>
        <taxon>Metazoa</taxon>
        <taxon>Ecdysozoa</taxon>
        <taxon>Arthropoda</taxon>
        <taxon>Chelicerata</taxon>
        <taxon>Arachnida</taxon>
        <taxon>Araneae</taxon>
        <taxon>Araneomorphae</taxon>
        <taxon>Entelegynae</taxon>
        <taxon>Araneoidea</taxon>
        <taxon>Linyphiidae</taxon>
        <taxon>Erigoninae</taxon>
        <taxon>Oedothorax</taxon>
    </lineage>
</organism>
<keyword evidence="3" id="KW-0131">Cell cycle</keyword>
<dbReference type="Gene3D" id="1.10.472.10">
    <property type="entry name" value="Cyclin-like"/>
    <property type="match status" value="2"/>
</dbReference>
<evidence type="ECO:0000256" key="3">
    <source>
        <dbReference type="ARBA" id="ARBA00023306"/>
    </source>
</evidence>
<keyword evidence="1" id="KW-0132">Cell division</keyword>
<sequence length="281" mass="32512">MTTVKEWWNENFAQDIHSHLRQQERKRFLYRGYSPQLHLRKRTVKYIHTICEQLEFCTTALHLAVYLMDIFMDNHTIQSKHLQMASLVCLIVAVKVEEQISLVPRNSDFNLILGNKYKLSEFVEMEVTVLSFFRWDVLIPTAAHFAEYYSLYSLRQTDSHDNKPLSSFKLVKVYVLKYINYFLEVSLQDPAYLNYSPSLVAAACVASSRMSLVITPPWPPVLQTVTCYRYSQLKSCVDLLLKALDADILASRRSSQHTCSENSCSKCEKKAVTETPEMVAT</sequence>
<evidence type="ECO:0000259" key="5">
    <source>
        <dbReference type="SMART" id="SM00385"/>
    </source>
</evidence>
<protein>
    <recommendedName>
        <fullName evidence="9">Cyclin-J</fullName>
    </recommendedName>
</protein>
<dbReference type="GO" id="GO:0051301">
    <property type="term" value="P:cell division"/>
    <property type="evidence" value="ECO:0007669"/>
    <property type="project" value="UniProtKB-KW"/>
</dbReference>
<dbReference type="EMBL" id="JAFNEN010000146">
    <property type="protein sequence ID" value="KAG8192049.1"/>
    <property type="molecule type" value="Genomic_DNA"/>
</dbReference>
<dbReference type="GO" id="GO:0044772">
    <property type="term" value="P:mitotic cell cycle phase transition"/>
    <property type="evidence" value="ECO:0007669"/>
    <property type="project" value="InterPro"/>
</dbReference>
<dbReference type="InterPro" id="IPR036915">
    <property type="entry name" value="Cyclin-like_sf"/>
</dbReference>
<comment type="similarity">
    <text evidence="4">Belongs to the cyclin family.</text>
</comment>
<evidence type="ECO:0000256" key="2">
    <source>
        <dbReference type="ARBA" id="ARBA00023127"/>
    </source>
</evidence>
<reference evidence="7 8" key="1">
    <citation type="journal article" date="2022" name="Nat. Ecol. Evol.">
        <title>A masculinizing supergene underlies an exaggerated male reproductive morph in a spider.</title>
        <authorList>
            <person name="Hendrickx F."/>
            <person name="De Corte Z."/>
            <person name="Sonet G."/>
            <person name="Van Belleghem S.M."/>
            <person name="Kostlbacher S."/>
            <person name="Vangestel C."/>
        </authorList>
    </citation>
    <scope>NUCLEOTIDE SEQUENCE [LARGE SCALE GENOMIC DNA]</scope>
    <source>
        <strain evidence="7">W744_W776</strain>
    </source>
</reference>
<feature type="domain" description="Cyclin-like" evidence="5">
    <location>
        <begin position="163"/>
        <end position="242"/>
    </location>
</feature>
<gene>
    <name evidence="7" type="ORF">JTE90_025315</name>
</gene>
<dbReference type="SMART" id="SM01332">
    <property type="entry name" value="Cyclin_C"/>
    <property type="match status" value="1"/>
</dbReference>
<feature type="domain" description="Cyclin-like" evidence="5">
    <location>
        <begin position="45"/>
        <end position="131"/>
    </location>
</feature>
<dbReference type="Pfam" id="PF00134">
    <property type="entry name" value="Cyclin_N"/>
    <property type="match status" value="1"/>
</dbReference>
<dbReference type="InterPro" id="IPR004367">
    <property type="entry name" value="Cyclin_C-dom"/>
</dbReference>